<dbReference type="Proteomes" id="UP001280121">
    <property type="component" value="Unassembled WGS sequence"/>
</dbReference>
<evidence type="ECO:0000313" key="2">
    <source>
        <dbReference type="EMBL" id="KAK2646869.1"/>
    </source>
</evidence>
<accession>A0AAD9U2V1</accession>
<dbReference type="PANTHER" id="PTHR31672:SF13">
    <property type="entry name" value="F-BOX PROTEIN CPR30-LIKE"/>
    <property type="match status" value="1"/>
</dbReference>
<reference evidence="2" key="1">
    <citation type="journal article" date="2023" name="Plant J.">
        <title>Genome sequences and population genomics provide insights into the demographic history, inbreeding, and mutation load of two 'living fossil' tree species of Dipteronia.</title>
        <authorList>
            <person name="Feng Y."/>
            <person name="Comes H.P."/>
            <person name="Chen J."/>
            <person name="Zhu S."/>
            <person name="Lu R."/>
            <person name="Zhang X."/>
            <person name="Li P."/>
            <person name="Qiu J."/>
            <person name="Olsen K.M."/>
            <person name="Qiu Y."/>
        </authorList>
    </citation>
    <scope>NUCLEOTIDE SEQUENCE</scope>
    <source>
        <strain evidence="2">KIB01</strain>
    </source>
</reference>
<dbReference type="Pfam" id="PF07734">
    <property type="entry name" value="FBA_1"/>
    <property type="match status" value="1"/>
</dbReference>
<organism evidence="2 3">
    <name type="scientific">Dipteronia dyeriana</name>
    <dbReference type="NCBI Taxonomy" id="168575"/>
    <lineage>
        <taxon>Eukaryota</taxon>
        <taxon>Viridiplantae</taxon>
        <taxon>Streptophyta</taxon>
        <taxon>Embryophyta</taxon>
        <taxon>Tracheophyta</taxon>
        <taxon>Spermatophyta</taxon>
        <taxon>Magnoliopsida</taxon>
        <taxon>eudicotyledons</taxon>
        <taxon>Gunneridae</taxon>
        <taxon>Pentapetalae</taxon>
        <taxon>rosids</taxon>
        <taxon>malvids</taxon>
        <taxon>Sapindales</taxon>
        <taxon>Sapindaceae</taxon>
        <taxon>Hippocastanoideae</taxon>
        <taxon>Acereae</taxon>
        <taxon>Dipteronia</taxon>
    </lineage>
</organism>
<dbReference type="AlphaFoldDB" id="A0AAD9U2V1"/>
<keyword evidence="3" id="KW-1185">Reference proteome</keyword>
<proteinExistence type="predicted"/>
<comment type="caution">
    <text evidence="2">The sequence shown here is derived from an EMBL/GenBank/DDBJ whole genome shotgun (WGS) entry which is preliminary data.</text>
</comment>
<name>A0AAD9U2V1_9ROSI</name>
<evidence type="ECO:0000259" key="1">
    <source>
        <dbReference type="Pfam" id="PF07734"/>
    </source>
</evidence>
<dbReference type="InterPro" id="IPR050796">
    <property type="entry name" value="SCF_F-box_component"/>
</dbReference>
<dbReference type="InterPro" id="IPR006527">
    <property type="entry name" value="F-box-assoc_dom_typ1"/>
</dbReference>
<gene>
    <name evidence="2" type="ORF">Ddye_022064</name>
</gene>
<feature type="domain" description="F-box associated beta-propeller type 1" evidence="1">
    <location>
        <begin position="75"/>
        <end position="260"/>
    </location>
</feature>
<protein>
    <recommendedName>
        <fullName evidence="1">F-box associated beta-propeller type 1 domain-containing protein</fullName>
    </recommendedName>
</protein>
<evidence type="ECO:0000313" key="3">
    <source>
        <dbReference type="Proteomes" id="UP001280121"/>
    </source>
</evidence>
<dbReference type="NCBIfam" id="TIGR01640">
    <property type="entry name" value="F_box_assoc_1"/>
    <property type="match status" value="1"/>
</dbReference>
<dbReference type="InterPro" id="IPR017451">
    <property type="entry name" value="F-box-assoc_interact_dom"/>
</dbReference>
<sequence>MCTFQKISSSTYCADSLQNHLRGLSAFASRGNLLLTNINIITKNSLFFQSIDFEAADEIKAVDLDIPFKVCNRMLGIASCNGLLCSSIESEGLVIWNPLIGRYTRISNRPSDHCNKLGFWYDHSTHNFKIVKFVRSVDDNEIPIRARYSVEIYSQNSNSWQPQEEILPRQHDYGIASLFGVLVNETLYWKLFYVNDDRKLFSAVLCFDTLNEKFDVILLPNNVLDYELVAFKGHLCLVEYHRTGYINMWTREVGKNQNWIK</sequence>
<dbReference type="EMBL" id="JANJYI010000006">
    <property type="protein sequence ID" value="KAK2646869.1"/>
    <property type="molecule type" value="Genomic_DNA"/>
</dbReference>
<dbReference type="PANTHER" id="PTHR31672">
    <property type="entry name" value="BNACNNG10540D PROTEIN"/>
    <property type="match status" value="1"/>
</dbReference>